<feature type="chain" id="PRO_5045894327" evidence="1">
    <location>
        <begin position="39"/>
        <end position="222"/>
    </location>
</feature>
<dbReference type="RefSeq" id="WP_166328750.1">
    <property type="nucleotide sequence ID" value="NZ_CP049933.1"/>
</dbReference>
<organism evidence="2 3">
    <name type="scientific">Leucobacter coleopterorum</name>
    <dbReference type="NCBI Taxonomy" id="2714933"/>
    <lineage>
        <taxon>Bacteria</taxon>
        <taxon>Bacillati</taxon>
        <taxon>Actinomycetota</taxon>
        <taxon>Actinomycetes</taxon>
        <taxon>Micrococcales</taxon>
        <taxon>Microbacteriaceae</taxon>
        <taxon>Leucobacter</taxon>
    </lineage>
</organism>
<gene>
    <name evidence="2" type="ORF">G7066_02380</name>
</gene>
<evidence type="ECO:0000256" key="1">
    <source>
        <dbReference type="SAM" id="SignalP"/>
    </source>
</evidence>
<keyword evidence="1" id="KW-0732">Signal</keyword>
<protein>
    <submittedName>
        <fullName evidence="2">Uncharacterized protein</fullName>
    </submittedName>
</protein>
<dbReference type="EMBL" id="CP049933">
    <property type="protein sequence ID" value="QIM17825.1"/>
    <property type="molecule type" value="Genomic_DNA"/>
</dbReference>
<evidence type="ECO:0000313" key="3">
    <source>
        <dbReference type="Proteomes" id="UP000503441"/>
    </source>
</evidence>
<name>A0ABX6JYH8_9MICO</name>
<evidence type="ECO:0000313" key="2">
    <source>
        <dbReference type="EMBL" id="QIM17825.1"/>
    </source>
</evidence>
<sequence length="222" mass="23354">MLKVREKDSRLRKSRRSLALGVAVGLLAGMFAVSPANAVPDGLTASVGSEIVVRNSDSDAGFPLQVTDSNDSGASFDNYLLGGVPADWEVKNGATLVAPTSPDPVLYSLPKDDVLSGQISLLPPVGYVGTVSGLSLSRETRSPNLVTDFDGGTFDYIGTAKPILPLSNTNYQWDDPTVGEPGIVTQLDSMVPAMVSTRSGHPRQLMAREKATTTTFGRICAA</sequence>
<proteinExistence type="predicted"/>
<dbReference type="Proteomes" id="UP000503441">
    <property type="component" value="Chromosome"/>
</dbReference>
<reference evidence="2 3" key="1">
    <citation type="submission" date="2020-03" db="EMBL/GenBank/DDBJ databases">
        <title>Leucobacter sp. nov., isolated from beetles.</title>
        <authorList>
            <person name="Hyun D.-W."/>
            <person name="Bae J.-W."/>
        </authorList>
    </citation>
    <scope>NUCLEOTIDE SEQUENCE [LARGE SCALE GENOMIC DNA]</scope>
    <source>
        <strain evidence="2 3">HDW9A</strain>
    </source>
</reference>
<accession>A0ABX6JYH8</accession>
<keyword evidence="3" id="KW-1185">Reference proteome</keyword>
<feature type="signal peptide" evidence="1">
    <location>
        <begin position="1"/>
        <end position="38"/>
    </location>
</feature>